<accession>A0A0C1F9S2</accession>
<gene>
    <name evidence="1" type="ORF">OA86_04650</name>
</gene>
<protein>
    <submittedName>
        <fullName evidence="1">Uncharacterized protein</fullName>
    </submittedName>
</protein>
<comment type="caution">
    <text evidence="1">The sequence shown here is derived from an EMBL/GenBank/DDBJ whole genome shotgun (WGS) entry which is preliminary data.</text>
</comment>
<proteinExistence type="predicted"/>
<dbReference type="AlphaFoldDB" id="A0A0C1F9S2"/>
<evidence type="ECO:0000313" key="2">
    <source>
        <dbReference type="Proteomes" id="UP000031473"/>
    </source>
</evidence>
<reference evidence="1 2" key="1">
    <citation type="submission" date="2014-10" db="EMBL/GenBank/DDBJ databases">
        <title>Kaistella jeonii genome.</title>
        <authorList>
            <person name="Clayton J.T."/>
            <person name="Newman J.D."/>
        </authorList>
    </citation>
    <scope>NUCLEOTIDE SEQUENCE [LARGE SCALE GENOMIC DNA]</scope>
    <source>
        <strain evidence="1 2">DSM 17048</strain>
    </source>
</reference>
<sequence>MENQILRVTFGETNYFTKVLKYSPKGFEIITLFPVEGIKYTETSSENFEIVSYFEERVLKAYKEKLIFEIEIVRNLQVIKQKLRELEFSLSIFLDDEQSSEKQQRIRRIFGESFFKDNFPFFEFTDAMVNYLLEYLEFRKEDMTQGKHVIAGSEELFLESFDKKTIHCITNNK</sequence>
<dbReference type="Proteomes" id="UP000031473">
    <property type="component" value="Unassembled WGS sequence"/>
</dbReference>
<organism evidence="1 2">
    <name type="scientific">Kaistella jeonii</name>
    <dbReference type="NCBI Taxonomy" id="266749"/>
    <lineage>
        <taxon>Bacteria</taxon>
        <taxon>Pseudomonadati</taxon>
        <taxon>Bacteroidota</taxon>
        <taxon>Flavobacteriia</taxon>
        <taxon>Flavobacteriales</taxon>
        <taxon>Weeksellaceae</taxon>
        <taxon>Chryseobacterium group</taxon>
        <taxon>Kaistella</taxon>
    </lineage>
</organism>
<dbReference type="OrthoDB" id="9915334at2"/>
<dbReference type="RefSeq" id="WP_039349550.1">
    <property type="nucleotide sequence ID" value="NZ_FOLA01000002.1"/>
</dbReference>
<keyword evidence="2" id="KW-1185">Reference proteome</keyword>
<dbReference type="STRING" id="266749.SAMN05421876_102366"/>
<dbReference type="EMBL" id="JSYL01000002">
    <property type="protein sequence ID" value="KIA89907.1"/>
    <property type="molecule type" value="Genomic_DNA"/>
</dbReference>
<evidence type="ECO:0000313" key="1">
    <source>
        <dbReference type="EMBL" id="KIA89907.1"/>
    </source>
</evidence>
<name>A0A0C1F9S2_9FLAO</name>